<keyword evidence="7" id="KW-1185">Reference proteome</keyword>
<proteinExistence type="predicted"/>
<feature type="transmembrane region" description="Helical" evidence="4">
    <location>
        <begin position="42"/>
        <end position="63"/>
    </location>
</feature>
<dbReference type="GO" id="GO:0009245">
    <property type="term" value="P:lipid A biosynthetic process"/>
    <property type="evidence" value="ECO:0007669"/>
    <property type="project" value="TreeGrafter"/>
</dbReference>
<comment type="caution">
    <text evidence="6">The sequence shown here is derived from an EMBL/GenBank/DDBJ whole genome shotgun (WGS) entry which is preliminary data.</text>
</comment>
<dbReference type="PANTHER" id="PTHR31302">
    <property type="entry name" value="TRANSMEMBRANE PROTEIN WITH METALLOPHOSPHOESTERASE DOMAIN-RELATED"/>
    <property type="match status" value="1"/>
</dbReference>
<dbReference type="Gene3D" id="3.60.21.10">
    <property type="match status" value="1"/>
</dbReference>
<dbReference type="Pfam" id="PF00149">
    <property type="entry name" value="Metallophos"/>
    <property type="match status" value="1"/>
</dbReference>
<dbReference type="AlphaFoldDB" id="A0A329QPB0"/>
<reference evidence="6 7" key="1">
    <citation type="submission" date="2018-06" db="EMBL/GenBank/DDBJ databases">
        <title>Phytoactinopolyspora halophila sp. nov., a novel halophilic actinomycete isolated from a saline soil in China.</title>
        <authorList>
            <person name="Tang S.-K."/>
        </authorList>
    </citation>
    <scope>NUCLEOTIDE SEQUENCE [LARGE SCALE GENOMIC DNA]</scope>
    <source>
        <strain evidence="6 7">YIM 96934</strain>
    </source>
</reference>
<feature type="transmembrane region" description="Helical" evidence="4">
    <location>
        <begin position="175"/>
        <end position="196"/>
    </location>
</feature>
<feature type="domain" description="Calcineurin-like phosphoesterase" evidence="5">
    <location>
        <begin position="262"/>
        <end position="424"/>
    </location>
</feature>
<evidence type="ECO:0000256" key="3">
    <source>
        <dbReference type="SAM" id="MobiDB-lite"/>
    </source>
</evidence>
<gene>
    <name evidence="6" type="ORF">DPM12_11255</name>
</gene>
<keyword evidence="4" id="KW-0812">Transmembrane</keyword>
<evidence type="ECO:0000259" key="5">
    <source>
        <dbReference type="Pfam" id="PF00149"/>
    </source>
</evidence>
<protein>
    <recommendedName>
        <fullName evidence="5">Calcineurin-like phosphoesterase domain-containing protein</fullName>
    </recommendedName>
</protein>
<organism evidence="6 7">
    <name type="scientific">Phytoactinopolyspora halophila</name>
    <dbReference type="NCBI Taxonomy" id="1981511"/>
    <lineage>
        <taxon>Bacteria</taxon>
        <taxon>Bacillati</taxon>
        <taxon>Actinomycetota</taxon>
        <taxon>Actinomycetes</taxon>
        <taxon>Jiangellales</taxon>
        <taxon>Jiangellaceae</taxon>
        <taxon>Phytoactinopolyspora</taxon>
    </lineage>
</organism>
<dbReference type="InterPro" id="IPR029052">
    <property type="entry name" value="Metallo-depent_PP-like"/>
</dbReference>
<evidence type="ECO:0000313" key="6">
    <source>
        <dbReference type="EMBL" id="RAW14006.1"/>
    </source>
</evidence>
<keyword evidence="4" id="KW-1133">Transmembrane helix</keyword>
<dbReference type="InterPro" id="IPR051158">
    <property type="entry name" value="Metallophosphoesterase_sf"/>
</dbReference>
<feature type="transmembrane region" description="Helical" evidence="4">
    <location>
        <begin position="144"/>
        <end position="168"/>
    </location>
</feature>
<dbReference type="Proteomes" id="UP000250462">
    <property type="component" value="Unassembled WGS sequence"/>
</dbReference>
<name>A0A329QPB0_9ACTN</name>
<evidence type="ECO:0000313" key="7">
    <source>
        <dbReference type="Proteomes" id="UP000250462"/>
    </source>
</evidence>
<accession>A0A329QPB0</accession>
<dbReference type="GO" id="GO:0016020">
    <property type="term" value="C:membrane"/>
    <property type="evidence" value="ECO:0007669"/>
    <property type="project" value="GOC"/>
</dbReference>
<dbReference type="SUPFAM" id="SSF56300">
    <property type="entry name" value="Metallo-dependent phosphatases"/>
    <property type="match status" value="1"/>
</dbReference>
<dbReference type="PANTHER" id="PTHR31302:SF31">
    <property type="entry name" value="PHOSPHODIESTERASE YAEI"/>
    <property type="match status" value="1"/>
</dbReference>
<sequence length="530" mass="56156">MSTEDETRDDLPTGAARGWRATWSRFWPHVRRPSLPPALQRFVPVVATVILALLGAWVALLVAGTTREVAGPLVVDASVRPSWGGQSIVQVDPIGTLLVDSHTAPVSLQVNVRSVEEEGLNQIADNPTMLTELDDRIVSDLQDVIVAAGVRGAIVAVLGAAIGAALVLRSVRYTFLAAGLALVGIAGSYGSAALTYDAEAVRSPTYTGLFEAAPQLVGEAEEIATNFDAYAEQLAGIVTNVGALYNTTLSLPTFSPDDDLTRVLHVSDLHLNPAAWEIIDAVATQYDVDVIVDSGDIADHGTPLESNYVRPIGTLDRPYVFVKGNHDSVATVAAVEAQPNSVILDKEPVEVKGIRFFGGPDPRFTPDRTTRGTSDEEILNGSIEIGELGRALDPPADILVFHDPSHAEHLDGAAPLVLSGHGHRRNTYLLEGGTRVMMQGSTGGAGLRALDGEEPTPIMLSVLYLDPETSRLVAWDDITLGGLGLSSAQIERHHAEESEDAASDDSDNGDEPEEIEGEEEAYGLGAGAGR</sequence>
<keyword evidence="1" id="KW-0479">Metal-binding</keyword>
<evidence type="ECO:0000256" key="1">
    <source>
        <dbReference type="ARBA" id="ARBA00022723"/>
    </source>
</evidence>
<dbReference type="EMBL" id="QMIG01000010">
    <property type="protein sequence ID" value="RAW14006.1"/>
    <property type="molecule type" value="Genomic_DNA"/>
</dbReference>
<dbReference type="GO" id="GO:0008758">
    <property type="term" value="F:UDP-2,3-diacylglucosamine hydrolase activity"/>
    <property type="evidence" value="ECO:0007669"/>
    <property type="project" value="TreeGrafter"/>
</dbReference>
<keyword evidence="4" id="KW-0472">Membrane</keyword>
<evidence type="ECO:0000256" key="4">
    <source>
        <dbReference type="SAM" id="Phobius"/>
    </source>
</evidence>
<feature type="compositionally biased region" description="Acidic residues" evidence="3">
    <location>
        <begin position="497"/>
        <end position="521"/>
    </location>
</feature>
<dbReference type="GO" id="GO:0046872">
    <property type="term" value="F:metal ion binding"/>
    <property type="evidence" value="ECO:0007669"/>
    <property type="project" value="UniProtKB-KW"/>
</dbReference>
<keyword evidence="2" id="KW-0378">Hydrolase</keyword>
<feature type="region of interest" description="Disordered" evidence="3">
    <location>
        <begin position="490"/>
        <end position="530"/>
    </location>
</feature>
<evidence type="ECO:0000256" key="2">
    <source>
        <dbReference type="ARBA" id="ARBA00022801"/>
    </source>
</evidence>
<dbReference type="InterPro" id="IPR004843">
    <property type="entry name" value="Calcineurin-like_PHP"/>
</dbReference>